<comment type="caution">
    <text evidence="1">The sequence shown here is derived from an EMBL/GenBank/DDBJ whole genome shotgun (WGS) entry which is preliminary data.</text>
</comment>
<evidence type="ECO:0000313" key="2">
    <source>
        <dbReference type="Proteomes" id="UP000789525"/>
    </source>
</evidence>
<feature type="non-terminal residue" evidence="1">
    <location>
        <position position="214"/>
    </location>
</feature>
<accession>A0ACA9QSY9</accession>
<proteinExistence type="predicted"/>
<gene>
    <name evidence="1" type="ORF">ACOLOM_LOCUS13223</name>
</gene>
<organism evidence="1 2">
    <name type="scientific">Acaulospora colombiana</name>
    <dbReference type="NCBI Taxonomy" id="27376"/>
    <lineage>
        <taxon>Eukaryota</taxon>
        <taxon>Fungi</taxon>
        <taxon>Fungi incertae sedis</taxon>
        <taxon>Mucoromycota</taxon>
        <taxon>Glomeromycotina</taxon>
        <taxon>Glomeromycetes</taxon>
        <taxon>Diversisporales</taxon>
        <taxon>Acaulosporaceae</taxon>
        <taxon>Acaulospora</taxon>
    </lineage>
</organism>
<reference evidence="1" key="1">
    <citation type="submission" date="2021-06" db="EMBL/GenBank/DDBJ databases">
        <authorList>
            <person name="Kallberg Y."/>
            <person name="Tangrot J."/>
            <person name="Rosling A."/>
        </authorList>
    </citation>
    <scope>NUCLEOTIDE SEQUENCE</scope>
    <source>
        <strain evidence="1">CL356</strain>
    </source>
</reference>
<dbReference type="EMBL" id="CAJVPT010059156">
    <property type="protein sequence ID" value="CAG8761493.1"/>
    <property type="molecule type" value="Genomic_DNA"/>
</dbReference>
<evidence type="ECO:0000313" key="1">
    <source>
        <dbReference type="EMBL" id="CAG8761493.1"/>
    </source>
</evidence>
<name>A0ACA9QSY9_9GLOM</name>
<keyword evidence="2" id="KW-1185">Reference proteome</keyword>
<protein>
    <submittedName>
        <fullName evidence="1">11151_t:CDS:1</fullName>
    </submittedName>
</protein>
<dbReference type="Proteomes" id="UP000789525">
    <property type="component" value="Unassembled WGS sequence"/>
</dbReference>
<feature type="non-terminal residue" evidence="1">
    <location>
        <position position="1"/>
    </location>
</feature>
<sequence>PSSPTLSPVTPDILLTSRKGCSGIYCKVGSSILIRDLHAYIGLNAMLVLKILHGPTILGLVLSQVPVPSKAVFYTTNARLLSAGPYLDQIILSQNRAISTKNLSLETSERQTRINSRHCVAISLAIRFPRSLSQHALQSSDSDTTVFPIDFNSFLGDTKFQKLLRDEINTWGKQVINSARRLLGYNEDDGSYKSEKDKATRKTRWERKRKGRTG</sequence>